<accession>A0A8J2ZM48</accession>
<gene>
    <name evidence="1" type="ORF">GCM10011415_30600</name>
</gene>
<reference evidence="1" key="2">
    <citation type="submission" date="2020-09" db="EMBL/GenBank/DDBJ databases">
        <authorList>
            <person name="Sun Q."/>
            <person name="Zhou Y."/>
        </authorList>
    </citation>
    <scope>NUCLEOTIDE SEQUENCE</scope>
    <source>
        <strain evidence="1">CGMCC 1.15762</strain>
    </source>
</reference>
<proteinExistence type="predicted"/>
<evidence type="ECO:0000313" key="1">
    <source>
        <dbReference type="EMBL" id="GGG79318.1"/>
    </source>
</evidence>
<dbReference type="RefSeq" id="WP_229673260.1">
    <property type="nucleotide sequence ID" value="NZ_BMJV01000006.1"/>
</dbReference>
<organism evidence="1 2">
    <name type="scientific">Salipiger pallidus</name>
    <dbReference type="NCBI Taxonomy" id="1775170"/>
    <lineage>
        <taxon>Bacteria</taxon>
        <taxon>Pseudomonadati</taxon>
        <taxon>Pseudomonadota</taxon>
        <taxon>Alphaproteobacteria</taxon>
        <taxon>Rhodobacterales</taxon>
        <taxon>Roseobacteraceae</taxon>
        <taxon>Salipiger</taxon>
    </lineage>
</organism>
<evidence type="ECO:0008006" key="3">
    <source>
        <dbReference type="Google" id="ProtNLM"/>
    </source>
</evidence>
<dbReference type="EMBL" id="BMJV01000006">
    <property type="protein sequence ID" value="GGG79318.1"/>
    <property type="molecule type" value="Genomic_DNA"/>
</dbReference>
<dbReference type="AlphaFoldDB" id="A0A8J2ZM48"/>
<sequence>MTVVFVTHDIEEAAFLADELVVLHSRLGRMKDIVPLTLSHPRDPVSPEVSAAARELRRAI</sequence>
<dbReference type="SUPFAM" id="SSF52540">
    <property type="entry name" value="P-loop containing nucleoside triphosphate hydrolases"/>
    <property type="match status" value="1"/>
</dbReference>
<protein>
    <recommendedName>
        <fullName evidence="3">NitT/TauT family transport system ATP-binding protein</fullName>
    </recommendedName>
</protein>
<evidence type="ECO:0000313" key="2">
    <source>
        <dbReference type="Proteomes" id="UP000617145"/>
    </source>
</evidence>
<name>A0A8J2ZM48_9RHOB</name>
<dbReference type="InterPro" id="IPR027417">
    <property type="entry name" value="P-loop_NTPase"/>
</dbReference>
<dbReference type="Proteomes" id="UP000617145">
    <property type="component" value="Unassembled WGS sequence"/>
</dbReference>
<keyword evidence="2" id="KW-1185">Reference proteome</keyword>
<reference evidence="1" key="1">
    <citation type="journal article" date="2014" name="Int. J. Syst. Evol. Microbiol.">
        <title>Complete genome sequence of Corynebacterium casei LMG S-19264T (=DSM 44701T), isolated from a smear-ripened cheese.</title>
        <authorList>
            <consortium name="US DOE Joint Genome Institute (JGI-PGF)"/>
            <person name="Walter F."/>
            <person name="Albersmeier A."/>
            <person name="Kalinowski J."/>
            <person name="Ruckert C."/>
        </authorList>
    </citation>
    <scope>NUCLEOTIDE SEQUENCE</scope>
    <source>
        <strain evidence="1">CGMCC 1.15762</strain>
    </source>
</reference>
<comment type="caution">
    <text evidence="1">The sequence shown here is derived from an EMBL/GenBank/DDBJ whole genome shotgun (WGS) entry which is preliminary data.</text>
</comment>